<dbReference type="KEGG" id="bsto:C0V70_08950"/>
<evidence type="ECO:0000313" key="2">
    <source>
        <dbReference type="Proteomes" id="UP000235584"/>
    </source>
</evidence>
<proteinExistence type="predicted"/>
<dbReference type="SUPFAM" id="SSF52540">
    <property type="entry name" value="P-loop containing nucleoside triphosphate hydrolases"/>
    <property type="match status" value="1"/>
</dbReference>
<accession>A0A2K9NRT7</accession>
<dbReference type="Gene3D" id="3.40.50.300">
    <property type="entry name" value="P-loop containing nucleotide triphosphate hydrolases"/>
    <property type="match status" value="1"/>
</dbReference>
<keyword evidence="2" id="KW-1185">Reference proteome</keyword>
<dbReference type="EMBL" id="CP025704">
    <property type="protein sequence ID" value="AUN98230.1"/>
    <property type="molecule type" value="Genomic_DNA"/>
</dbReference>
<dbReference type="Proteomes" id="UP000235584">
    <property type="component" value="Chromosome"/>
</dbReference>
<reference evidence="1 2" key="1">
    <citation type="submission" date="2018-01" db="EMBL/GenBank/DDBJ databases">
        <title>Complete genome sequence of Bacteriovorax stolpii DSM12778.</title>
        <authorList>
            <person name="Tang B."/>
            <person name="Chang J."/>
        </authorList>
    </citation>
    <scope>NUCLEOTIDE SEQUENCE [LARGE SCALE GENOMIC DNA]</scope>
    <source>
        <strain evidence="1 2">DSM 12778</strain>
    </source>
</reference>
<dbReference type="RefSeq" id="WP_102243521.1">
    <property type="nucleotide sequence ID" value="NZ_CP025704.1"/>
</dbReference>
<gene>
    <name evidence="1" type="ORF">C0V70_08950</name>
</gene>
<protein>
    <submittedName>
        <fullName evidence="1">Uncharacterized protein</fullName>
    </submittedName>
</protein>
<name>A0A2K9NRT7_BACTC</name>
<dbReference type="InterPro" id="IPR027417">
    <property type="entry name" value="P-loop_NTPase"/>
</dbReference>
<evidence type="ECO:0000313" key="1">
    <source>
        <dbReference type="EMBL" id="AUN98230.1"/>
    </source>
</evidence>
<organism evidence="1 2">
    <name type="scientific">Bacteriovorax stolpii</name>
    <name type="common">Bdellovibrio stolpii</name>
    <dbReference type="NCBI Taxonomy" id="960"/>
    <lineage>
        <taxon>Bacteria</taxon>
        <taxon>Pseudomonadati</taxon>
        <taxon>Bdellovibrionota</taxon>
        <taxon>Bacteriovoracia</taxon>
        <taxon>Bacteriovoracales</taxon>
        <taxon>Bacteriovoracaceae</taxon>
        <taxon>Bacteriovorax</taxon>
    </lineage>
</organism>
<dbReference type="AlphaFoldDB" id="A0A2K9NRT7"/>
<sequence length="235" mass="27558">MTKINFEENFEIYLFTYPNEEAQGTSKLNEFLSFLKFHKVALPYKFSFVAREASLIPEMTLNQNILIDFTPDSLTESKEVQFQDFLGTQGNRALEALYKSIELPHELPDQTNTQMKKACSLMKSLLYEGQFIFLEEPEVGLDSETLNLFINALKEHVKAHQINVFIFSRNLSLWMPHAQKMVQRMKNYSFLISPVSRNFLWDEERERFYAPPELEQSFDSLKFTIPSRTRKKKAA</sequence>